<dbReference type="SMART" id="SM00235">
    <property type="entry name" value="ZnMc"/>
    <property type="match status" value="1"/>
</dbReference>
<comment type="subunit">
    <text evidence="1">Monomer.</text>
</comment>
<dbReference type="AlphaFoldDB" id="A0A9J6ECD8"/>
<feature type="domain" description="Peptidase M12A" evidence="5">
    <location>
        <begin position="24"/>
        <end position="248"/>
    </location>
</feature>
<dbReference type="EMBL" id="JABSTU010000005">
    <property type="protein sequence ID" value="KAH8031969.1"/>
    <property type="molecule type" value="Genomic_DNA"/>
</dbReference>
<feature type="binding site" evidence="3">
    <location>
        <position position="124"/>
    </location>
    <ligand>
        <name>Zn(2+)</name>
        <dbReference type="ChEBI" id="CHEBI:29105"/>
        <note>catalytic</note>
    </ligand>
</feature>
<reference evidence="6" key="1">
    <citation type="journal article" date="2020" name="Cell">
        <title>Large-Scale Comparative Analyses of Tick Genomes Elucidate Their Genetic Diversity and Vector Capacities.</title>
        <authorList>
            <consortium name="Tick Genome and Microbiome Consortium (TIGMIC)"/>
            <person name="Jia N."/>
            <person name="Wang J."/>
            <person name="Shi W."/>
            <person name="Du L."/>
            <person name="Sun Y."/>
            <person name="Zhan W."/>
            <person name="Jiang J.F."/>
            <person name="Wang Q."/>
            <person name="Zhang B."/>
            <person name="Ji P."/>
            <person name="Bell-Sakyi L."/>
            <person name="Cui X.M."/>
            <person name="Yuan T.T."/>
            <person name="Jiang B.G."/>
            <person name="Yang W.F."/>
            <person name="Lam T.T."/>
            <person name="Chang Q.C."/>
            <person name="Ding S.J."/>
            <person name="Wang X.J."/>
            <person name="Zhu J.G."/>
            <person name="Ruan X.D."/>
            <person name="Zhao L."/>
            <person name="Wei J.T."/>
            <person name="Ye R.Z."/>
            <person name="Que T.C."/>
            <person name="Du C.H."/>
            <person name="Zhou Y.H."/>
            <person name="Cheng J.X."/>
            <person name="Dai P.F."/>
            <person name="Guo W.B."/>
            <person name="Han X.H."/>
            <person name="Huang E.J."/>
            <person name="Li L.F."/>
            <person name="Wei W."/>
            <person name="Gao Y.C."/>
            <person name="Liu J.Z."/>
            <person name="Shao H.Z."/>
            <person name="Wang X."/>
            <person name="Wang C.C."/>
            <person name="Yang T.C."/>
            <person name="Huo Q.B."/>
            <person name="Li W."/>
            <person name="Chen H.Y."/>
            <person name="Chen S.E."/>
            <person name="Zhou L.G."/>
            <person name="Ni X.B."/>
            <person name="Tian J.H."/>
            <person name="Sheng Y."/>
            <person name="Liu T."/>
            <person name="Pan Y.S."/>
            <person name="Xia L.Y."/>
            <person name="Li J."/>
            <person name="Zhao F."/>
            <person name="Cao W.C."/>
        </authorList>
    </citation>
    <scope>NUCLEOTIDE SEQUENCE</scope>
    <source>
        <strain evidence="6">Rmic-2018</strain>
    </source>
</reference>
<dbReference type="EC" id="3.4.24.-" evidence="4"/>
<comment type="function">
    <text evidence="2">Zinc metalloprotease. Provoques deadhesion of endothelial cells from cell cultures, and also degradation of fibronectin, fibrinogen and gelatin in vitro. Its role in the venom is not fully understood but it might act as a spreading factor that facilitates diffusion of other venom toxins. Alternatively, it might be involved in the proteolytic processing of other venom toxins or it might play a role in extra-oral digestion of prey.</text>
</comment>
<dbReference type="InterPro" id="IPR024079">
    <property type="entry name" value="MetalloPept_cat_dom_sf"/>
</dbReference>
<organism evidence="6 7">
    <name type="scientific">Rhipicephalus microplus</name>
    <name type="common">Cattle tick</name>
    <name type="synonym">Boophilus microplus</name>
    <dbReference type="NCBI Taxonomy" id="6941"/>
    <lineage>
        <taxon>Eukaryota</taxon>
        <taxon>Metazoa</taxon>
        <taxon>Ecdysozoa</taxon>
        <taxon>Arthropoda</taxon>
        <taxon>Chelicerata</taxon>
        <taxon>Arachnida</taxon>
        <taxon>Acari</taxon>
        <taxon>Parasitiformes</taxon>
        <taxon>Ixodida</taxon>
        <taxon>Ixodoidea</taxon>
        <taxon>Ixodidae</taxon>
        <taxon>Rhipicephalinae</taxon>
        <taxon>Rhipicephalus</taxon>
        <taxon>Boophilus</taxon>
    </lineage>
</organism>
<dbReference type="CDD" id="cd04280">
    <property type="entry name" value="ZnMc_astacin_like"/>
    <property type="match status" value="1"/>
</dbReference>
<protein>
    <recommendedName>
        <fullName evidence="4">Metalloendopeptidase</fullName>
        <ecNumber evidence="4">3.4.24.-</ecNumber>
    </recommendedName>
</protein>
<dbReference type="PANTHER" id="PTHR10127">
    <property type="entry name" value="DISCOIDIN, CUB, EGF, LAMININ , AND ZINC METALLOPROTEASE DOMAIN CONTAINING"/>
    <property type="match status" value="1"/>
</dbReference>
<evidence type="ECO:0000256" key="3">
    <source>
        <dbReference type="PROSITE-ProRule" id="PRU01211"/>
    </source>
</evidence>
<dbReference type="PRINTS" id="PR00480">
    <property type="entry name" value="ASTACIN"/>
</dbReference>
<feature type="binding site" evidence="3">
    <location>
        <position position="134"/>
    </location>
    <ligand>
        <name>Zn(2+)</name>
        <dbReference type="ChEBI" id="CHEBI:29105"/>
        <note>catalytic</note>
    </ligand>
</feature>
<dbReference type="InterPro" id="IPR001506">
    <property type="entry name" value="Peptidase_M12A"/>
</dbReference>
<dbReference type="PROSITE" id="PS51864">
    <property type="entry name" value="ASTACIN"/>
    <property type="match status" value="1"/>
</dbReference>
<dbReference type="SUPFAM" id="SSF55486">
    <property type="entry name" value="Metalloproteases ('zincins'), catalytic domain"/>
    <property type="match status" value="1"/>
</dbReference>
<evidence type="ECO:0000256" key="4">
    <source>
        <dbReference type="RuleBase" id="RU361183"/>
    </source>
</evidence>
<accession>A0A9J6ECD8</accession>
<evidence type="ECO:0000259" key="5">
    <source>
        <dbReference type="PROSITE" id="PS51864"/>
    </source>
</evidence>
<reference evidence="6" key="2">
    <citation type="submission" date="2021-09" db="EMBL/GenBank/DDBJ databases">
        <authorList>
            <person name="Jia N."/>
            <person name="Wang J."/>
            <person name="Shi W."/>
            <person name="Du L."/>
            <person name="Sun Y."/>
            <person name="Zhan W."/>
            <person name="Jiang J."/>
            <person name="Wang Q."/>
            <person name="Zhang B."/>
            <person name="Ji P."/>
            <person name="Sakyi L.B."/>
            <person name="Cui X."/>
            <person name="Yuan T."/>
            <person name="Jiang B."/>
            <person name="Yang W."/>
            <person name="Lam T.T.-Y."/>
            <person name="Chang Q."/>
            <person name="Ding S."/>
            <person name="Wang X."/>
            <person name="Zhu J."/>
            <person name="Ruan X."/>
            <person name="Zhao L."/>
            <person name="Wei J."/>
            <person name="Que T."/>
            <person name="Du C."/>
            <person name="Cheng J."/>
            <person name="Dai P."/>
            <person name="Han X."/>
            <person name="Huang E."/>
            <person name="Gao Y."/>
            <person name="Liu J."/>
            <person name="Shao H."/>
            <person name="Ye R."/>
            <person name="Li L."/>
            <person name="Wei W."/>
            <person name="Wang X."/>
            <person name="Wang C."/>
            <person name="Huo Q."/>
            <person name="Li W."/>
            <person name="Guo W."/>
            <person name="Chen H."/>
            <person name="Chen S."/>
            <person name="Zhou L."/>
            <person name="Zhou L."/>
            <person name="Ni X."/>
            <person name="Tian J."/>
            <person name="Zhou Y."/>
            <person name="Sheng Y."/>
            <person name="Liu T."/>
            <person name="Pan Y."/>
            <person name="Xia L."/>
            <person name="Li J."/>
            <person name="Zhao F."/>
            <person name="Cao W."/>
        </authorList>
    </citation>
    <scope>NUCLEOTIDE SEQUENCE</scope>
    <source>
        <strain evidence="6">Rmic-2018</strain>
        <tissue evidence="6">Larvae</tissue>
    </source>
</reference>
<dbReference type="PANTHER" id="PTHR10127:SF883">
    <property type="entry name" value="ZINC METALLOPROTEINASE NAS-8"/>
    <property type="match status" value="1"/>
</dbReference>
<name>A0A9J6ECD8_RHIMP</name>
<dbReference type="Gene3D" id="3.40.390.10">
    <property type="entry name" value="Collagenase (Catalytic Domain)"/>
    <property type="match status" value="1"/>
</dbReference>
<dbReference type="GO" id="GO:0004222">
    <property type="term" value="F:metalloendopeptidase activity"/>
    <property type="evidence" value="ECO:0007669"/>
    <property type="project" value="UniProtKB-UniRule"/>
</dbReference>
<dbReference type="GO" id="GO:0006508">
    <property type="term" value="P:proteolysis"/>
    <property type="evidence" value="ECO:0007669"/>
    <property type="project" value="UniProtKB-KW"/>
</dbReference>
<keyword evidence="7" id="KW-1185">Reference proteome</keyword>
<dbReference type="InterPro" id="IPR006026">
    <property type="entry name" value="Peptidase_Metallo"/>
</dbReference>
<evidence type="ECO:0000313" key="7">
    <source>
        <dbReference type="Proteomes" id="UP000821866"/>
    </source>
</evidence>
<keyword evidence="3 4" id="KW-0479">Metal-binding</keyword>
<comment type="caution">
    <text evidence="6">The sequence shown here is derived from an EMBL/GenBank/DDBJ whole genome shotgun (WGS) entry which is preliminary data.</text>
</comment>
<gene>
    <name evidence="6" type="ORF">HPB51_022491</name>
</gene>
<keyword evidence="3 4" id="KW-0378">Hydrolase</keyword>
<feature type="active site" evidence="3">
    <location>
        <position position="125"/>
    </location>
</feature>
<comment type="caution">
    <text evidence="3">Lacks conserved residue(s) required for the propagation of feature annotation.</text>
</comment>
<keyword evidence="3 4" id="KW-0645">Protease</keyword>
<dbReference type="VEuPathDB" id="VectorBase:LOC119163096"/>
<dbReference type="Proteomes" id="UP000821866">
    <property type="component" value="Chromosome 3"/>
</dbReference>
<proteinExistence type="predicted"/>
<dbReference type="GO" id="GO:0008270">
    <property type="term" value="F:zinc ion binding"/>
    <property type="evidence" value="ECO:0007669"/>
    <property type="project" value="UniProtKB-UniRule"/>
</dbReference>
<feature type="binding site" evidence="3">
    <location>
        <position position="128"/>
    </location>
    <ligand>
        <name>Zn(2+)</name>
        <dbReference type="ChEBI" id="CHEBI:29105"/>
        <note>catalytic</note>
    </ligand>
</feature>
<dbReference type="Pfam" id="PF01400">
    <property type="entry name" value="Astacin"/>
    <property type="match status" value="1"/>
</dbReference>
<keyword evidence="3 4" id="KW-0862">Zinc</keyword>
<evidence type="ECO:0000256" key="1">
    <source>
        <dbReference type="ARBA" id="ARBA00011245"/>
    </source>
</evidence>
<evidence type="ECO:0000256" key="2">
    <source>
        <dbReference type="ARBA" id="ARBA00025529"/>
    </source>
</evidence>
<evidence type="ECO:0000313" key="6">
    <source>
        <dbReference type="EMBL" id="KAH8031969.1"/>
    </source>
</evidence>
<comment type="cofactor">
    <cofactor evidence="3 4">
        <name>Zn(2+)</name>
        <dbReference type="ChEBI" id="CHEBI:29105"/>
    </cofactor>
    <text evidence="3 4">Binds 1 zinc ion per subunit.</text>
</comment>
<sequence length="248" mass="27690">MEALYQQSVLFDRQVNDASSPEFSATLGDNSIEWIREIVRSVVREETAKCTWGETAGDRTTKKILKTMADIESETCLRFVARRKQKNYVLITRREGCSSFVGRQGGVQEVSLGTHCLYTGLIAHELLHAVGFDHEHSRSDRDEYIDVFMENVEPENTEQFEKLAPSKNRLLTPFDMDSIMLYGSETFAREPGLVTMLAKNGSHLKDVFEKPGLSAKAWLTTVGGPQRHVEMMTSGGGHDPSGKTEAVG</sequence>
<dbReference type="InterPro" id="IPR034035">
    <property type="entry name" value="Astacin-like_dom"/>
</dbReference>
<keyword evidence="3 4" id="KW-0482">Metalloprotease</keyword>